<evidence type="ECO:0000256" key="2">
    <source>
        <dbReference type="SAM" id="MobiDB-lite"/>
    </source>
</evidence>
<dbReference type="InterPro" id="IPR013784">
    <property type="entry name" value="Carb-bd-like_fold"/>
</dbReference>
<dbReference type="EMBL" id="CP095046">
    <property type="protein sequence ID" value="UOQ73366.1"/>
    <property type="molecule type" value="Genomic_DNA"/>
</dbReference>
<keyword evidence="1 3" id="KW-0732">Signal</keyword>
<dbReference type="Pfam" id="PF13205">
    <property type="entry name" value="Big_5"/>
    <property type="match status" value="1"/>
</dbReference>
<evidence type="ECO:0000256" key="1">
    <source>
        <dbReference type="ARBA" id="ARBA00022729"/>
    </source>
</evidence>
<accession>A0A8T9Q6Z2</accession>
<evidence type="ECO:0000259" key="4">
    <source>
        <dbReference type="Pfam" id="PF13205"/>
    </source>
</evidence>
<dbReference type="Proteomes" id="UP000831796">
    <property type="component" value="Chromosome"/>
</dbReference>
<protein>
    <submittedName>
        <fullName evidence="5">Ig-like domain-containing protein</fullName>
    </submittedName>
</protein>
<dbReference type="PROSITE" id="PS51257">
    <property type="entry name" value="PROKAR_LIPOPROTEIN"/>
    <property type="match status" value="1"/>
</dbReference>
<keyword evidence="6" id="KW-1185">Reference proteome</keyword>
<sequence length="548" mass="59565">MSVRANLLVLLSASAIVSGCAAVSSPQGGPRDVTPPKLTGTSPANGSVNVRQQVVRLEFSESIQLKDLAKNLIVAPVLGDDNKYRVREERSAIALEFEKPLQANTTYTFNFGASVTDITENLPAQDVQVTFSTGARLDSGSVRGNVIQLLSGAAAAEVPVMLYPETDTMTIRRGKPYYMTRTDKSGAFALNSLKTGRYRLFALDDKNNTGRYEEGEQIAYLPEPITVRPGLDSLRLVLVRPDARRPIISSQQGTPTQFKISFNEGLTQARLLPLGATPATPATPAPAALNEALLVSERGRSVTLFRTAAIAEGRYLLATADSVGNTGQDTINVKFPGTITGAARRAPQYAVVGAPRDVYRQGQVKFQFAEPLRPLTKQPIGTLLEDSTSRKPIRVPQEATLSPDRTQLTVNLNTKAKKTISIILDSTAVTSITEQRLGLKPVRLPVTDQSPVGSVAGTIQTKYARFQLQLLDGTNQIVALLESPKKTFRFDNLAPGPYRLRVLIDADNDGNWRGGDPNFLVPAEPVYLAPQQLQVRANWEMEDIKLVF</sequence>
<evidence type="ECO:0000256" key="3">
    <source>
        <dbReference type="SAM" id="SignalP"/>
    </source>
</evidence>
<dbReference type="KEGG" id="hcu:MUN79_05250"/>
<evidence type="ECO:0000313" key="6">
    <source>
        <dbReference type="Proteomes" id="UP000831796"/>
    </source>
</evidence>
<reference evidence="5" key="1">
    <citation type="submission" date="2022-04" db="EMBL/GenBank/DDBJ databases">
        <title>Hymenobacter sp. isolated from the air.</title>
        <authorList>
            <person name="Won M."/>
            <person name="Lee C.-M."/>
            <person name="Woen H.-Y."/>
            <person name="Kwon S.-W."/>
        </authorList>
    </citation>
    <scope>NUCLEOTIDE SEQUENCE</scope>
    <source>
        <strain evidence="5">5116S-3</strain>
    </source>
</reference>
<feature type="signal peptide" evidence="3">
    <location>
        <begin position="1"/>
        <end position="21"/>
    </location>
</feature>
<gene>
    <name evidence="5" type="ORF">MUN79_05250</name>
</gene>
<proteinExistence type="predicted"/>
<organism evidence="5 6">
    <name type="scientific">Hymenobacter cellulosilyticus</name>
    <dbReference type="NCBI Taxonomy" id="2932248"/>
    <lineage>
        <taxon>Bacteria</taxon>
        <taxon>Pseudomonadati</taxon>
        <taxon>Bacteroidota</taxon>
        <taxon>Cytophagia</taxon>
        <taxon>Cytophagales</taxon>
        <taxon>Hymenobacteraceae</taxon>
        <taxon>Hymenobacter</taxon>
    </lineage>
</organism>
<dbReference type="RefSeq" id="WP_244676719.1">
    <property type="nucleotide sequence ID" value="NZ_CP095046.1"/>
</dbReference>
<feature type="domain" description="SbsA Ig-like" evidence="4">
    <location>
        <begin position="32"/>
        <end position="133"/>
    </location>
</feature>
<dbReference type="SUPFAM" id="SSF49452">
    <property type="entry name" value="Starch-binding domain-like"/>
    <property type="match status" value="1"/>
</dbReference>
<name>A0A8T9Q6Z2_9BACT</name>
<feature type="chain" id="PRO_5035712978" evidence="3">
    <location>
        <begin position="22"/>
        <end position="548"/>
    </location>
</feature>
<dbReference type="GO" id="GO:0030246">
    <property type="term" value="F:carbohydrate binding"/>
    <property type="evidence" value="ECO:0007669"/>
    <property type="project" value="InterPro"/>
</dbReference>
<dbReference type="AlphaFoldDB" id="A0A8T9Q6Z2"/>
<dbReference type="InterPro" id="IPR032812">
    <property type="entry name" value="SbsA_Ig"/>
</dbReference>
<feature type="region of interest" description="Disordered" evidence="2">
    <location>
        <begin position="23"/>
        <end position="45"/>
    </location>
</feature>
<evidence type="ECO:0000313" key="5">
    <source>
        <dbReference type="EMBL" id="UOQ73366.1"/>
    </source>
</evidence>